<feature type="compositionally biased region" description="Low complexity" evidence="1">
    <location>
        <begin position="226"/>
        <end position="246"/>
    </location>
</feature>
<feature type="compositionally biased region" description="Polar residues" evidence="1">
    <location>
        <begin position="247"/>
        <end position="260"/>
    </location>
</feature>
<protein>
    <submittedName>
        <fullName evidence="2">Uncharacterized protein</fullName>
    </submittedName>
</protein>
<evidence type="ECO:0000313" key="2">
    <source>
        <dbReference type="EMBL" id="ACO63044.1"/>
    </source>
</evidence>
<dbReference type="EMBL" id="CP001325">
    <property type="protein sequence ID" value="ACO63044.1"/>
    <property type="molecule type" value="Genomic_DNA"/>
</dbReference>
<evidence type="ECO:0000313" key="3">
    <source>
        <dbReference type="Proteomes" id="UP000002009"/>
    </source>
</evidence>
<proteinExistence type="predicted"/>
<dbReference type="RefSeq" id="XP_002501786.1">
    <property type="nucleotide sequence ID" value="XM_002501740.1"/>
</dbReference>
<feature type="compositionally biased region" description="Polar residues" evidence="1">
    <location>
        <begin position="212"/>
        <end position="224"/>
    </location>
</feature>
<organism evidence="2 3">
    <name type="scientific">Micromonas commoda (strain RCC299 / NOUM17 / CCMP2709)</name>
    <name type="common">Picoplanktonic green alga</name>
    <dbReference type="NCBI Taxonomy" id="296587"/>
    <lineage>
        <taxon>Eukaryota</taxon>
        <taxon>Viridiplantae</taxon>
        <taxon>Chlorophyta</taxon>
        <taxon>Mamiellophyceae</taxon>
        <taxon>Mamiellales</taxon>
        <taxon>Mamiellaceae</taxon>
        <taxon>Micromonas</taxon>
    </lineage>
</organism>
<feature type="region of interest" description="Disordered" evidence="1">
    <location>
        <begin position="1"/>
        <end position="28"/>
    </location>
</feature>
<evidence type="ECO:0000256" key="1">
    <source>
        <dbReference type="SAM" id="MobiDB-lite"/>
    </source>
</evidence>
<dbReference type="Proteomes" id="UP000002009">
    <property type="component" value="Chromosome 4"/>
</dbReference>
<dbReference type="GeneID" id="8243071"/>
<feature type="region of interest" description="Disordered" evidence="1">
    <location>
        <begin position="137"/>
        <end position="161"/>
    </location>
</feature>
<reference evidence="2 3" key="1">
    <citation type="journal article" date="2009" name="Science">
        <title>Green evolution and dynamic adaptations revealed by genomes of the marine picoeukaryotes Micromonas.</title>
        <authorList>
            <person name="Worden A.Z."/>
            <person name="Lee J.H."/>
            <person name="Mock T."/>
            <person name="Rouze P."/>
            <person name="Simmons M.P."/>
            <person name="Aerts A.L."/>
            <person name="Allen A.E."/>
            <person name="Cuvelier M.L."/>
            <person name="Derelle E."/>
            <person name="Everett M.V."/>
            <person name="Foulon E."/>
            <person name="Grimwood J."/>
            <person name="Gundlach H."/>
            <person name="Henrissat B."/>
            <person name="Napoli C."/>
            <person name="McDonald S.M."/>
            <person name="Parker M.S."/>
            <person name="Rombauts S."/>
            <person name="Salamov A."/>
            <person name="Von Dassow P."/>
            <person name="Badger J.H."/>
            <person name="Coutinho P.M."/>
            <person name="Demir E."/>
            <person name="Dubchak I."/>
            <person name="Gentemann C."/>
            <person name="Eikrem W."/>
            <person name="Gready J.E."/>
            <person name="John U."/>
            <person name="Lanier W."/>
            <person name="Lindquist E.A."/>
            <person name="Lucas S."/>
            <person name="Mayer K.F."/>
            <person name="Moreau H."/>
            <person name="Not F."/>
            <person name="Otillar R."/>
            <person name="Panaud O."/>
            <person name="Pangilinan J."/>
            <person name="Paulsen I."/>
            <person name="Piegu B."/>
            <person name="Poliakov A."/>
            <person name="Robbens S."/>
            <person name="Schmutz J."/>
            <person name="Toulza E."/>
            <person name="Wyss T."/>
            <person name="Zelensky A."/>
            <person name="Zhou K."/>
            <person name="Armbrust E.V."/>
            <person name="Bhattacharya D."/>
            <person name="Goodenough U.W."/>
            <person name="Van de Peer Y."/>
            <person name="Grigoriev I.V."/>
        </authorList>
    </citation>
    <scope>NUCLEOTIDE SEQUENCE [LARGE SCALE GENOMIC DNA]</scope>
    <source>
        <strain evidence="3">RCC299 / NOUM17</strain>
    </source>
</reference>
<accession>C1E441</accession>
<keyword evidence="3" id="KW-1185">Reference proteome</keyword>
<name>C1E441_MICCC</name>
<dbReference type="AlphaFoldDB" id="C1E441"/>
<sequence>MSDTEYYTMEAERRPHAARRSTNLNPAPARTVPATVASVPVAETAYFAMERARRPVAAVRSGVVVKQPTPVHIAFEANKLGAAAIDTAYGAMEASRRPSAALRAGLRELDAPRHYVPIINYRDTACAAMEAKRRPRAMARLGSHRGSATPELSHPEMRGDATPNNLHEQLSEFARWRAGAATDELARLKIEARQPEEVNPFDSLERALAVQLEQSKSRGNSLRGATNFGRTSSSSSLTRNGSFGSSGNLQRRNTPMSPKSNLLPRPVKCGFDPSIGEVVCRREDNGDVIFHGEADDVDAKLRSMGVANQEA</sequence>
<dbReference type="InParanoid" id="C1E441"/>
<gene>
    <name evidence="2" type="ORF">MICPUN_108109</name>
</gene>
<dbReference type="OMA" id="AYFAMER"/>
<feature type="region of interest" description="Disordered" evidence="1">
    <location>
        <begin position="212"/>
        <end position="265"/>
    </location>
</feature>
<dbReference type="KEGG" id="mis:MICPUN_108109"/>